<dbReference type="OrthoDB" id="2589563at2759"/>
<feature type="transmembrane region" description="Helical" evidence="2">
    <location>
        <begin position="199"/>
        <end position="220"/>
    </location>
</feature>
<evidence type="ECO:0000256" key="2">
    <source>
        <dbReference type="SAM" id="Phobius"/>
    </source>
</evidence>
<evidence type="ECO:0000313" key="3">
    <source>
        <dbReference type="EMBL" id="PSR80175.1"/>
    </source>
</evidence>
<accession>A0A2T2ZZL5</accession>
<evidence type="ECO:0008006" key="5">
    <source>
        <dbReference type="Google" id="ProtNLM"/>
    </source>
</evidence>
<organism evidence="3 4">
    <name type="scientific">Coniella lustricola</name>
    <dbReference type="NCBI Taxonomy" id="2025994"/>
    <lineage>
        <taxon>Eukaryota</taxon>
        <taxon>Fungi</taxon>
        <taxon>Dikarya</taxon>
        <taxon>Ascomycota</taxon>
        <taxon>Pezizomycotina</taxon>
        <taxon>Sordariomycetes</taxon>
        <taxon>Sordariomycetidae</taxon>
        <taxon>Diaporthales</taxon>
        <taxon>Schizoparmaceae</taxon>
        <taxon>Coniella</taxon>
    </lineage>
</organism>
<dbReference type="GO" id="GO:0071944">
    <property type="term" value="C:cell periphery"/>
    <property type="evidence" value="ECO:0007669"/>
    <property type="project" value="TreeGrafter"/>
</dbReference>
<dbReference type="FunCoup" id="A0A2T2ZZL5">
    <property type="interactions" value="12"/>
</dbReference>
<sequence length="358" mass="40702">MDSPPSSSESASVDINLDRKMRTIPPWIASWEDNNGPPPPDVQYRLPSRPTEAIHPDHNSAPAPPQRRVSRDGYVNWVSEAPTNDVSKNLVAKRRQRRRVQRGQKWDHLRTSEPVIIPSYLVREEESPWSTFVQASRYGRPANERAERVDPEKLEQLMPGFNDTSSLRFADDAVRRRSRRAAFHEQAWHILLHHPLVPAILRFSVLLVSIISLALSANMWKRYSGSAGSTLATGHSLRSQWLVAIVVDCVVTPYVFYMTWDEYSGPQLGLRSPMHKVFLTLLDLFFIIFKSASATLAFDSLYLENLPHGEMAKMEALAAFLLLGLIGWILNFTVNIFRLVQRLGPASADDDRRFLSHV</sequence>
<keyword evidence="2" id="KW-0472">Membrane</keyword>
<protein>
    <recommendedName>
        <fullName evidence="5">Regulator of phospholipase D SRF1</fullName>
    </recommendedName>
</protein>
<dbReference type="GO" id="GO:0000324">
    <property type="term" value="C:fungal-type vacuole"/>
    <property type="evidence" value="ECO:0007669"/>
    <property type="project" value="TreeGrafter"/>
</dbReference>
<dbReference type="Proteomes" id="UP000241462">
    <property type="component" value="Unassembled WGS sequence"/>
</dbReference>
<name>A0A2T2ZZL5_9PEZI</name>
<gene>
    <name evidence="3" type="ORF">BD289DRAFT_72406</name>
</gene>
<dbReference type="PANTHER" id="PTHR36819">
    <property type="entry name" value="REGULATOR OF PHOSPHOLIPASE D SRF1"/>
    <property type="match status" value="1"/>
</dbReference>
<reference evidence="3 4" key="1">
    <citation type="journal article" date="2018" name="Mycol. Prog.">
        <title>Coniella lustricola, a new species from submerged detritus.</title>
        <authorList>
            <person name="Raudabaugh D.B."/>
            <person name="Iturriaga T."/>
            <person name="Carver A."/>
            <person name="Mondo S."/>
            <person name="Pangilinan J."/>
            <person name="Lipzen A."/>
            <person name="He G."/>
            <person name="Amirebrahimi M."/>
            <person name="Grigoriev I.V."/>
            <person name="Miller A.N."/>
        </authorList>
    </citation>
    <scope>NUCLEOTIDE SEQUENCE [LARGE SCALE GENOMIC DNA]</scope>
    <source>
        <strain evidence="3 4">B22-T-1</strain>
    </source>
</reference>
<evidence type="ECO:0000256" key="1">
    <source>
        <dbReference type="SAM" id="MobiDB-lite"/>
    </source>
</evidence>
<keyword evidence="2" id="KW-1133">Transmembrane helix</keyword>
<dbReference type="PANTHER" id="PTHR36819:SF1">
    <property type="entry name" value="REGULATOR OF PHOSPHOLIPASE D SRF1"/>
    <property type="match status" value="1"/>
</dbReference>
<feature type="transmembrane region" description="Helical" evidence="2">
    <location>
        <begin position="277"/>
        <end position="298"/>
    </location>
</feature>
<feature type="transmembrane region" description="Helical" evidence="2">
    <location>
        <begin position="240"/>
        <end position="257"/>
    </location>
</feature>
<feature type="region of interest" description="Disordered" evidence="1">
    <location>
        <begin position="28"/>
        <end position="69"/>
    </location>
</feature>
<dbReference type="InParanoid" id="A0A2T2ZZL5"/>
<keyword evidence="4" id="KW-1185">Reference proteome</keyword>
<dbReference type="AlphaFoldDB" id="A0A2T2ZZL5"/>
<dbReference type="InterPro" id="IPR037737">
    <property type="entry name" value="Srf1"/>
</dbReference>
<proteinExistence type="predicted"/>
<dbReference type="EMBL" id="KZ678539">
    <property type="protein sequence ID" value="PSR80175.1"/>
    <property type="molecule type" value="Genomic_DNA"/>
</dbReference>
<keyword evidence="2" id="KW-0812">Transmembrane</keyword>
<evidence type="ECO:0000313" key="4">
    <source>
        <dbReference type="Proteomes" id="UP000241462"/>
    </source>
</evidence>
<feature type="transmembrane region" description="Helical" evidence="2">
    <location>
        <begin position="318"/>
        <end position="337"/>
    </location>
</feature>